<dbReference type="EMBL" id="QVLS01000003">
    <property type="protein sequence ID" value="RFP79972.1"/>
    <property type="molecule type" value="Genomic_DNA"/>
</dbReference>
<accession>A0A372EKN8</accession>
<sequence>MGAPWAGPRSETMPSGELTGVVIAVAFGVLAFAVSRYATRYFTQRRADREKAKQAAGQSRQVRRANARRQR</sequence>
<keyword evidence="2" id="KW-1133">Transmembrane helix</keyword>
<evidence type="ECO:0000313" key="3">
    <source>
        <dbReference type="EMBL" id="RFP79972.1"/>
    </source>
</evidence>
<name>A0A372EKN8_9BURK</name>
<organism evidence="3 4">
    <name type="scientific">Hydrogenophaga borbori</name>
    <dbReference type="NCBI Taxonomy" id="2294117"/>
    <lineage>
        <taxon>Bacteria</taxon>
        <taxon>Pseudomonadati</taxon>
        <taxon>Pseudomonadota</taxon>
        <taxon>Betaproteobacteria</taxon>
        <taxon>Burkholderiales</taxon>
        <taxon>Comamonadaceae</taxon>
        <taxon>Hydrogenophaga</taxon>
    </lineage>
</organism>
<keyword evidence="2" id="KW-0472">Membrane</keyword>
<feature type="compositionally biased region" description="Basic residues" evidence="1">
    <location>
        <begin position="61"/>
        <end position="71"/>
    </location>
</feature>
<evidence type="ECO:0000313" key="4">
    <source>
        <dbReference type="Proteomes" id="UP000261931"/>
    </source>
</evidence>
<gene>
    <name evidence="3" type="ORF">DY262_05810</name>
</gene>
<evidence type="ECO:0000256" key="1">
    <source>
        <dbReference type="SAM" id="MobiDB-lite"/>
    </source>
</evidence>
<protein>
    <submittedName>
        <fullName evidence="3">Uncharacterized protein</fullName>
    </submittedName>
</protein>
<evidence type="ECO:0000256" key="2">
    <source>
        <dbReference type="SAM" id="Phobius"/>
    </source>
</evidence>
<comment type="caution">
    <text evidence="3">The sequence shown here is derived from an EMBL/GenBank/DDBJ whole genome shotgun (WGS) entry which is preliminary data.</text>
</comment>
<feature type="region of interest" description="Disordered" evidence="1">
    <location>
        <begin position="45"/>
        <end position="71"/>
    </location>
</feature>
<feature type="transmembrane region" description="Helical" evidence="2">
    <location>
        <begin position="20"/>
        <end position="39"/>
    </location>
</feature>
<keyword evidence="4" id="KW-1185">Reference proteome</keyword>
<keyword evidence="2" id="KW-0812">Transmembrane</keyword>
<reference evidence="3 4" key="1">
    <citation type="submission" date="2018-08" db="EMBL/GenBank/DDBJ databases">
        <title>Hydrogenophaga sp. LA-38 isolated from sludge.</title>
        <authorList>
            <person name="Im W.-T."/>
        </authorList>
    </citation>
    <scope>NUCLEOTIDE SEQUENCE [LARGE SCALE GENOMIC DNA]</scope>
    <source>
        <strain evidence="3 4">LA-38</strain>
    </source>
</reference>
<dbReference type="AlphaFoldDB" id="A0A372EKN8"/>
<proteinExistence type="predicted"/>
<dbReference type="Proteomes" id="UP000261931">
    <property type="component" value="Unassembled WGS sequence"/>
</dbReference>